<accession>G8YST6</accession>
<dbReference type="Proteomes" id="UP000005222">
    <property type="component" value="Chromosome B"/>
</dbReference>
<protein>
    <submittedName>
        <fullName evidence="2">Piso0_000595 protein</fullName>
    </submittedName>
</protein>
<name>G8YST6_PICSO</name>
<reference evidence="2" key="1">
    <citation type="submission" date="2011-10" db="EMBL/GenBank/DDBJ databases">
        <authorList>
            <person name="Genoscope - CEA"/>
        </authorList>
    </citation>
    <scope>NUCLEOTIDE SEQUENCE</scope>
    <source>
        <strain evidence="2">CBS 7064</strain>
    </source>
</reference>
<sequence>MAALVSTILESHRFALFWEHFQSNPDKLSVHYLFLVQCETRVELFGGAPTTRCQEMVMCRETPFMHDHVPLCNDQ</sequence>
<dbReference type="InParanoid" id="G8YST6"/>
<dbReference type="EMBL" id="FO082058">
    <property type="protein sequence ID" value="CCE73548.1"/>
    <property type="molecule type" value="Genomic_DNA"/>
</dbReference>
<gene>
    <name evidence="2" type="primary">Piso0_000595</name>
    <name evidence="1" type="ORF">GNLVRS01_PISO0A12804g</name>
    <name evidence="2" type="ORF">GNLVRS01_PISO0B12871g</name>
</gene>
<evidence type="ECO:0000313" key="2">
    <source>
        <dbReference type="EMBL" id="CCE73548.1"/>
    </source>
</evidence>
<evidence type="ECO:0000313" key="1">
    <source>
        <dbReference type="EMBL" id="CCE72987.1"/>
    </source>
</evidence>
<proteinExistence type="predicted"/>
<reference evidence="3" key="2">
    <citation type="journal article" date="2012" name="G3 (Bethesda)">
        <title>Pichia sorbitophila, an interspecies yeast hybrid reveals early steps of genome resolution following polyploidization.</title>
        <authorList>
            <person name="Leh Louis V."/>
            <person name="Despons L."/>
            <person name="Friedrich A."/>
            <person name="Martin T."/>
            <person name="Durrens P."/>
            <person name="Casaregola S."/>
            <person name="Neuveglise C."/>
            <person name="Fairhead C."/>
            <person name="Marck C."/>
            <person name="Cruz J.A."/>
            <person name="Straub M.L."/>
            <person name="Kugler V."/>
            <person name="Sacerdot C."/>
            <person name="Uzunov Z."/>
            <person name="Thierry A."/>
            <person name="Weiss S."/>
            <person name="Bleykasten C."/>
            <person name="De Montigny J."/>
            <person name="Jacques N."/>
            <person name="Jung P."/>
            <person name="Lemaire M."/>
            <person name="Mallet S."/>
            <person name="Morel G."/>
            <person name="Richard G.F."/>
            <person name="Sarkar A."/>
            <person name="Savel G."/>
            <person name="Schacherer J."/>
            <person name="Seret M.L."/>
            <person name="Talla E."/>
            <person name="Samson G."/>
            <person name="Jubin C."/>
            <person name="Poulain J."/>
            <person name="Vacherie B."/>
            <person name="Barbe V."/>
            <person name="Pelletier E."/>
            <person name="Sherman D.J."/>
            <person name="Westhof E."/>
            <person name="Weissenbach J."/>
            <person name="Baret P.V."/>
            <person name="Wincker P."/>
            <person name="Gaillardin C."/>
            <person name="Dujon B."/>
            <person name="Souciet J.L."/>
        </authorList>
    </citation>
    <scope>NUCLEOTIDE SEQUENCE [LARGE SCALE GENOMIC DNA]</scope>
    <source>
        <strain evidence="3">ATCC MYA-4447 / BCRC 22081 / CBS 7064 / NBRC 10061 / NRRL Y-12695</strain>
    </source>
</reference>
<dbReference type="HOGENOM" id="CLU_2671904_0_0_1"/>
<dbReference type="Proteomes" id="UP000005222">
    <property type="component" value="Chromosome A"/>
</dbReference>
<keyword evidence="3" id="KW-1185">Reference proteome</keyword>
<dbReference type="EMBL" id="FO082059">
    <property type="protein sequence ID" value="CCE72987.1"/>
    <property type="molecule type" value="Genomic_DNA"/>
</dbReference>
<dbReference type="AlphaFoldDB" id="G8YST6"/>
<evidence type="ECO:0000313" key="3">
    <source>
        <dbReference type="Proteomes" id="UP000005222"/>
    </source>
</evidence>
<organism evidence="2 3">
    <name type="scientific">Pichia sorbitophila (strain ATCC MYA-4447 / BCRC 22081 / CBS 7064 / NBRC 10061 / NRRL Y-12695)</name>
    <name type="common">Hybrid yeast</name>
    <dbReference type="NCBI Taxonomy" id="559304"/>
    <lineage>
        <taxon>Eukaryota</taxon>
        <taxon>Fungi</taxon>
        <taxon>Dikarya</taxon>
        <taxon>Ascomycota</taxon>
        <taxon>Saccharomycotina</taxon>
        <taxon>Pichiomycetes</taxon>
        <taxon>Debaryomycetaceae</taxon>
        <taxon>Millerozyma</taxon>
    </lineage>
</organism>